<keyword evidence="5" id="KW-1185">Reference proteome</keyword>
<dbReference type="RefSeq" id="WP_099324219.1">
    <property type="nucleotide sequence ID" value="NZ_CP049055.1"/>
</dbReference>
<keyword evidence="1" id="KW-0732">Signal</keyword>
<dbReference type="KEGG" id="kst:KSMBR1_0858"/>
<evidence type="ECO:0000313" key="5">
    <source>
        <dbReference type="Proteomes" id="UP000221734"/>
    </source>
</evidence>
<sequence>MFKAGITLFALIVCVIMNNSFISSAFAASPPVPAFGTATVDGDESEWNLAEDGSGDFFANMWRAGRSDKKNPSIDAKLYLRYDCTNEILYALVLGVTGKVLASPDDNFIKSGKSTKLVDGDDNNDGTPPDFAWIGLNSGKAEGWEAAVSLSEGTYDNLNIHAQVSVNGKKQTAAVDDSAIDLEVLCETTAVELTSFTATAFEEEIMLEWETVTEIYNAGFNIHRAKQRGGPYTRINDELIEASGDAVYGASYSYLDILDRSGRYFYTLEDIDTNGKSTMHGPIKVRVIVSE</sequence>
<feature type="signal peptide" evidence="1">
    <location>
        <begin position="1"/>
        <end position="27"/>
    </location>
</feature>
<reference evidence="2" key="1">
    <citation type="journal article" date="2006" name="Nature">
        <title>Deciphering the evolution and metabolism of an anammox bacterium from a community genome.</title>
        <authorList>
            <person name="Strous M."/>
            <person name="Pelletier E."/>
            <person name="Mangenot S."/>
            <person name="Rattei T."/>
            <person name="Lehner A."/>
            <person name="Taylor M.W."/>
            <person name="Horn M."/>
            <person name="Daims H."/>
            <person name="Bartol-Mavel D."/>
            <person name="Wincker P."/>
            <person name="Barbe V."/>
            <person name="Fonknechten N."/>
            <person name="Vallenet D."/>
            <person name="Segurens B."/>
            <person name="Schenowitz-Truong C."/>
            <person name="Medigue C."/>
            <person name="Collingro A."/>
            <person name="Snel B."/>
            <person name="Dutilh B.E."/>
            <person name="OpDenCamp H.J.M."/>
            <person name="vanDerDrift C."/>
            <person name="Cirpus I."/>
            <person name="vanDePas-Schoonen K.T."/>
            <person name="Harhangi H.R."/>
            <person name="vanNiftrik L."/>
            <person name="Schmid M."/>
            <person name="Keltjens J."/>
            <person name="vanDeVossenberg J."/>
            <person name="Kartal B."/>
            <person name="Meier H."/>
            <person name="Frishman D."/>
            <person name="Huynen M.A."/>
            <person name="Mewes H."/>
            <person name="Weissenbach J."/>
            <person name="Jetten M.S.M."/>
            <person name="Wagner M."/>
            <person name="LePaslier D."/>
        </authorList>
    </citation>
    <scope>NUCLEOTIDE SEQUENCE</scope>
</reference>
<dbReference type="Proteomes" id="UP000221734">
    <property type="component" value="Chromosome Kuenenia_stuttgartiensis_MBR1"/>
</dbReference>
<dbReference type="AlphaFoldDB" id="Q1Q1Y7"/>
<evidence type="ECO:0000256" key="1">
    <source>
        <dbReference type="SAM" id="SignalP"/>
    </source>
</evidence>
<protein>
    <submittedName>
        <fullName evidence="3">Exported protein</fullName>
    </submittedName>
</protein>
<evidence type="ECO:0000313" key="3">
    <source>
        <dbReference type="EMBL" id="QII11054.1"/>
    </source>
</evidence>
<dbReference type="EMBL" id="CT573071">
    <property type="protein sequence ID" value="CAJ74022.1"/>
    <property type="molecule type" value="Genomic_DNA"/>
</dbReference>
<dbReference type="InterPro" id="IPR013783">
    <property type="entry name" value="Ig-like_fold"/>
</dbReference>
<accession>Q1Q1Y7</accession>
<reference evidence="3 6" key="5">
    <citation type="submission" date="2020-02" db="EMBL/GenBank/DDBJ databases">
        <title>Newly sequenced genome of strain CSTR1 showed variability in Candidatus Kuenenia stuttgartiensis genomes.</title>
        <authorList>
            <person name="Ding C."/>
            <person name="Adrian L."/>
        </authorList>
    </citation>
    <scope>NUCLEOTIDE SEQUENCE [LARGE SCALE GENOMIC DNA]</scope>
    <source>
        <strain evidence="3 6">CSTR1</strain>
    </source>
</reference>
<feature type="chain" id="PRO_5015097150" evidence="1">
    <location>
        <begin position="28"/>
        <end position="291"/>
    </location>
</feature>
<reference evidence="2" key="2">
    <citation type="submission" date="2006-01" db="EMBL/GenBank/DDBJ databases">
        <authorList>
            <person name="Genoscope"/>
        </authorList>
    </citation>
    <scope>NUCLEOTIDE SEQUENCE</scope>
</reference>
<evidence type="ECO:0000313" key="4">
    <source>
        <dbReference type="EMBL" id="SOH03369.1"/>
    </source>
</evidence>
<reference evidence="5" key="4">
    <citation type="submission" date="2017-10" db="EMBL/GenBank/DDBJ databases">
        <authorList>
            <person name="Frank J."/>
        </authorList>
    </citation>
    <scope>NUCLEOTIDE SEQUENCE [LARGE SCALE GENOMIC DNA]</scope>
</reference>
<dbReference type="OrthoDB" id="252653at2"/>
<dbReference type="Proteomes" id="UP000501926">
    <property type="component" value="Chromosome"/>
</dbReference>
<proteinExistence type="predicted"/>
<dbReference type="Gene3D" id="2.60.40.10">
    <property type="entry name" value="Immunoglobulins"/>
    <property type="match status" value="1"/>
</dbReference>
<evidence type="ECO:0000313" key="2">
    <source>
        <dbReference type="EMBL" id="CAJ74022.1"/>
    </source>
</evidence>
<reference evidence="4" key="3">
    <citation type="submission" date="2017-10" db="EMBL/GenBank/DDBJ databases">
        <authorList>
            <person name="Banno H."/>
            <person name="Chua N.-H."/>
        </authorList>
    </citation>
    <scope>NUCLEOTIDE SEQUENCE [LARGE SCALE GENOMIC DNA]</scope>
    <source>
        <strain evidence="4">Kuenenia_mbr1_ru-nijmegen</strain>
    </source>
</reference>
<organism evidence="2">
    <name type="scientific">Kuenenia stuttgartiensis</name>
    <dbReference type="NCBI Taxonomy" id="174633"/>
    <lineage>
        <taxon>Bacteria</taxon>
        <taxon>Pseudomonadati</taxon>
        <taxon>Planctomycetota</taxon>
        <taxon>Candidatus Brocadiia</taxon>
        <taxon>Candidatus Brocadiales</taxon>
        <taxon>Candidatus Brocadiaceae</taxon>
        <taxon>Candidatus Kuenenia</taxon>
    </lineage>
</organism>
<dbReference type="EMBL" id="CP049055">
    <property type="protein sequence ID" value="QII11054.1"/>
    <property type="molecule type" value="Genomic_DNA"/>
</dbReference>
<gene>
    <name evidence="3" type="ORF">KsCSTR_16750</name>
    <name evidence="4" type="ORF">KSMBR1_0858</name>
    <name evidence="2" type="ORF">kuste3262</name>
</gene>
<dbReference type="EMBL" id="LT934425">
    <property type="protein sequence ID" value="SOH03369.1"/>
    <property type="molecule type" value="Genomic_DNA"/>
</dbReference>
<evidence type="ECO:0000313" key="6">
    <source>
        <dbReference type="Proteomes" id="UP000501926"/>
    </source>
</evidence>
<name>Q1Q1Y7_KUEST</name>